<dbReference type="SMART" id="SM00382">
    <property type="entry name" value="AAA"/>
    <property type="match status" value="1"/>
</dbReference>
<comment type="similarity">
    <text evidence="1">Belongs to the ABC transporter superfamily.</text>
</comment>
<reference evidence="6 7" key="1">
    <citation type="journal article" date="2014" name="Int. J. Syst. Evol. Microbiol.">
        <title>Streptomyces hoynatensis sp. nov., isolated from deep marine sediment.</title>
        <authorList>
            <person name="Veyisoglu A."/>
            <person name="Sahin N."/>
        </authorList>
    </citation>
    <scope>NUCLEOTIDE SEQUENCE [LARGE SCALE GENOMIC DNA]</scope>
    <source>
        <strain evidence="6 7">KCTC 29097</strain>
    </source>
</reference>
<dbReference type="PROSITE" id="PS00211">
    <property type="entry name" value="ABC_TRANSPORTER_1"/>
    <property type="match status" value="1"/>
</dbReference>
<evidence type="ECO:0000313" key="6">
    <source>
        <dbReference type="EMBL" id="RKN46849.1"/>
    </source>
</evidence>
<keyword evidence="4 6" id="KW-0067">ATP-binding</keyword>
<proteinExistence type="inferred from homology"/>
<dbReference type="PROSITE" id="PS50893">
    <property type="entry name" value="ABC_TRANSPORTER_2"/>
    <property type="match status" value="1"/>
</dbReference>
<dbReference type="InterPro" id="IPR003593">
    <property type="entry name" value="AAA+_ATPase"/>
</dbReference>
<evidence type="ECO:0000256" key="4">
    <source>
        <dbReference type="ARBA" id="ARBA00022840"/>
    </source>
</evidence>
<keyword evidence="7" id="KW-1185">Reference proteome</keyword>
<accession>A0A3A9ZF46</accession>
<dbReference type="GO" id="GO:0016887">
    <property type="term" value="F:ATP hydrolysis activity"/>
    <property type="evidence" value="ECO:0007669"/>
    <property type="project" value="InterPro"/>
</dbReference>
<dbReference type="PANTHER" id="PTHR43335:SF4">
    <property type="entry name" value="ABC TRANSPORTER, ATP-BINDING PROTEIN"/>
    <property type="match status" value="1"/>
</dbReference>
<evidence type="ECO:0000256" key="1">
    <source>
        <dbReference type="ARBA" id="ARBA00005417"/>
    </source>
</evidence>
<organism evidence="6 7">
    <name type="scientific">Streptomyces hoynatensis</name>
    <dbReference type="NCBI Taxonomy" id="1141874"/>
    <lineage>
        <taxon>Bacteria</taxon>
        <taxon>Bacillati</taxon>
        <taxon>Actinomycetota</taxon>
        <taxon>Actinomycetes</taxon>
        <taxon>Kitasatosporales</taxon>
        <taxon>Streptomycetaceae</taxon>
        <taxon>Streptomyces</taxon>
    </lineage>
</organism>
<feature type="domain" description="ABC transporter" evidence="5">
    <location>
        <begin position="2"/>
        <end position="227"/>
    </location>
</feature>
<evidence type="ECO:0000259" key="5">
    <source>
        <dbReference type="PROSITE" id="PS50893"/>
    </source>
</evidence>
<evidence type="ECO:0000313" key="7">
    <source>
        <dbReference type="Proteomes" id="UP000272474"/>
    </source>
</evidence>
<name>A0A3A9ZF46_9ACTN</name>
<dbReference type="EMBL" id="RBAL01000001">
    <property type="protein sequence ID" value="RKN46849.1"/>
    <property type="molecule type" value="Genomic_DNA"/>
</dbReference>
<dbReference type="CDD" id="cd03268">
    <property type="entry name" value="ABC_BcrA_bacitracin_resist"/>
    <property type="match status" value="1"/>
</dbReference>
<protein>
    <submittedName>
        <fullName evidence="6">ABC transporter ATP-binding protein</fullName>
    </submittedName>
</protein>
<dbReference type="Gene3D" id="3.40.50.300">
    <property type="entry name" value="P-loop containing nucleotide triphosphate hydrolases"/>
    <property type="match status" value="1"/>
</dbReference>
<dbReference type="AlphaFoldDB" id="A0A3A9ZF46"/>
<keyword evidence="3" id="KW-0547">Nucleotide-binding</keyword>
<dbReference type="OrthoDB" id="9804819at2"/>
<dbReference type="Proteomes" id="UP000272474">
    <property type="component" value="Unassembled WGS sequence"/>
</dbReference>
<comment type="caution">
    <text evidence="6">The sequence shown here is derived from an EMBL/GenBank/DDBJ whole genome shotgun (WGS) entry which is preliminary data.</text>
</comment>
<evidence type="ECO:0000256" key="3">
    <source>
        <dbReference type="ARBA" id="ARBA00022741"/>
    </source>
</evidence>
<gene>
    <name evidence="6" type="ORF">D7294_01130</name>
</gene>
<dbReference type="InterPro" id="IPR017871">
    <property type="entry name" value="ABC_transporter-like_CS"/>
</dbReference>
<dbReference type="InterPro" id="IPR003439">
    <property type="entry name" value="ABC_transporter-like_ATP-bd"/>
</dbReference>
<evidence type="ECO:0000256" key="2">
    <source>
        <dbReference type="ARBA" id="ARBA00022448"/>
    </source>
</evidence>
<dbReference type="Pfam" id="PF00005">
    <property type="entry name" value="ABC_tran"/>
    <property type="match status" value="1"/>
</dbReference>
<dbReference type="InterPro" id="IPR027417">
    <property type="entry name" value="P-loop_NTPase"/>
</dbReference>
<dbReference type="SUPFAM" id="SSF52540">
    <property type="entry name" value="P-loop containing nucleoside triphosphate hydrolases"/>
    <property type="match status" value="1"/>
</dbReference>
<sequence>MLTTHNLTKRYGGRTAVDGLTMELPRGVVAGFIGPNGAGKTTTMAMLLGLVRPTAGEGTVLGRSLSHPERYVSRVGALLEGPALWPSLTGHENLQVLARLGGHDPRRVPEVLRLVGLADRGGDRFGTYSLGMKQRLGIAAALLGEPELLILDEPTNGLDPAGMSDMRDLISRLAAEDRSVLVSSHLLGELEQVCDWLLIIEQGRLAYAGPAGEFATRSGAELVLFPAEQADLERLATVVANEGLAAERAGDHLVVPLGERDPRLAAATVNRAAANAGLLLAELRIDRPTLESTYLRMIEGEPA</sequence>
<dbReference type="PANTHER" id="PTHR43335">
    <property type="entry name" value="ABC TRANSPORTER, ATP-BINDING PROTEIN"/>
    <property type="match status" value="1"/>
</dbReference>
<keyword evidence="2" id="KW-0813">Transport</keyword>
<dbReference type="GO" id="GO:0005524">
    <property type="term" value="F:ATP binding"/>
    <property type="evidence" value="ECO:0007669"/>
    <property type="project" value="UniProtKB-KW"/>
</dbReference>